<evidence type="ECO:0000313" key="1">
    <source>
        <dbReference type="EMBL" id="GFH42127.1"/>
    </source>
</evidence>
<evidence type="ECO:0008006" key="3">
    <source>
        <dbReference type="Google" id="ProtNLM"/>
    </source>
</evidence>
<dbReference type="Proteomes" id="UP000480303">
    <property type="component" value="Unassembled WGS sequence"/>
</dbReference>
<reference evidence="1 2" key="1">
    <citation type="submission" date="2020-02" db="EMBL/GenBank/DDBJ databases">
        <title>Draft genome sequence of Lactococcus sp. Hs30E4-3.</title>
        <authorList>
            <person name="Noda S."/>
            <person name="Yuki M."/>
            <person name="Ohkuma M."/>
        </authorList>
    </citation>
    <scope>NUCLEOTIDE SEQUENCE [LARGE SCALE GENOMIC DNA]</scope>
    <source>
        <strain evidence="1 2">Hs30E4-3</strain>
    </source>
</reference>
<accession>A0A6A0BE68</accession>
<dbReference type="RefSeq" id="WP_172207975.1">
    <property type="nucleotide sequence ID" value="NZ_BLLI01000013.1"/>
</dbReference>
<dbReference type="AlphaFoldDB" id="A0A6A0BE68"/>
<protein>
    <recommendedName>
        <fullName evidence="3">Phosphate starvation-inducible protein PhoH</fullName>
    </recommendedName>
</protein>
<gene>
    <name evidence="1" type="ORF">Hs30E_06780</name>
</gene>
<organism evidence="1 2">
    <name type="scientific">Pseudolactococcus hodotermopsidis</name>
    <dbReference type="NCBI Taxonomy" id="2709157"/>
    <lineage>
        <taxon>Bacteria</taxon>
        <taxon>Bacillati</taxon>
        <taxon>Bacillota</taxon>
        <taxon>Bacilli</taxon>
        <taxon>Lactobacillales</taxon>
        <taxon>Streptococcaceae</taxon>
        <taxon>Pseudolactococcus</taxon>
    </lineage>
</organism>
<evidence type="ECO:0000313" key="2">
    <source>
        <dbReference type="Proteomes" id="UP000480303"/>
    </source>
</evidence>
<dbReference type="EMBL" id="BLLI01000013">
    <property type="protein sequence ID" value="GFH42127.1"/>
    <property type="molecule type" value="Genomic_DNA"/>
</dbReference>
<sequence length="204" mass="23359">MSEFNKIIQLYPNNAFAINQVVAPFIDLVDQYAFDFNDLSHYQVLLITEFVDQELLFKHKEAISQFLDEKKIVIYCGQLFRDFIPGATLFMPKRLISYHDYEIKIATNSSIFKGVKADDLTYNKGVAGFNARGWYLPPKHAEISLTFKTGGVISYIDRETTKGTILVHAGRQLFGYKNQDKSTDVISVNVAKWVEDELTRLEGK</sequence>
<proteinExistence type="predicted"/>
<keyword evidence="2" id="KW-1185">Reference proteome</keyword>
<comment type="caution">
    <text evidence="1">The sequence shown here is derived from an EMBL/GenBank/DDBJ whole genome shotgun (WGS) entry which is preliminary data.</text>
</comment>
<name>A0A6A0BE68_9LACT</name>